<dbReference type="InterPro" id="IPR019819">
    <property type="entry name" value="Carboxylesterase_B_CS"/>
</dbReference>
<evidence type="ECO:0000256" key="2">
    <source>
        <dbReference type="ARBA" id="ARBA00022801"/>
    </source>
</evidence>
<evidence type="ECO:0000256" key="3">
    <source>
        <dbReference type="RuleBase" id="RU361235"/>
    </source>
</evidence>
<name>A0A8H7DJC9_9AGAR</name>
<dbReference type="OrthoDB" id="408631at2759"/>
<dbReference type="InterPro" id="IPR050309">
    <property type="entry name" value="Type-B_Carboxylest/Lipase"/>
</dbReference>
<sequence length="553" mass="60601">MALHSFRTLAATLLLAVSLAKAQTSPIVDLGYAQYQGAVNPANNITHFLGIRYAAAPLGDLRFRAPQPPVNQTGVQQATDQPNECFQTFYGFSPTNPLEKRATQINDTEDCLFLNVFYPSNAAGTPPKDLPTLVWIHGGGYVAGGASVYNGEDIINQSARGVVVVIIQYRLGVFGQLPFGNCGKRKWGAERWTAYVYILNLMYYESDPRLAVDQEFALRWVNRHISKFGGDPCKVTIWGESAGAGSVLQHIVANGGRTEPQLFRGAITSSTFLPSQYNFNDRVPELLFSEFVAQTNCTSATDALACLRAVDANDLATVNANINTAGFYGTFSTVPVVDGVFITQRPTLSLLEGKVNGSVAVTAAQYASDLFPGFGTVQANAVGALYANDGNELFQVDAIQGESIFVCPTYYMLNAFPGRSFKGEFAILPGFHGNDVEYYFPGGLPQPFQGTEFNNTDFINAFAQSFTSFIIHQNPNIKVSNTITPHWNTFNTHNTEMLFNKTADNEPVVHAITTSNDLLKRCAYVFNHFLGHDLWLNKSSFRFWHSVGNLTGQ</sequence>
<feature type="domain" description="Carboxylesterase type B" evidence="4">
    <location>
        <begin position="212"/>
        <end position="371"/>
    </location>
</feature>
<protein>
    <recommendedName>
        <fullName evidence="3">Carboxylic ester hydrolase</fullName>
        <ecNumber evidence="3">3.1.1.-</ecNumber>
    </recommendedName>
</protein>
<evidence type="ECO:0000259" key="4">
    <source>
        <dbReference type="Pfam" id="PF00135"/>
    </source>
</evidence>
<dbReference type="PROSITE" id="PS00122">
    <property type="entry name" value="CARBOXYLESTERASE_B_1"/>
    <property type="match status" value="1"/>
</dbReference>
<dbReference type="InterPro" id="IPR019826">
    <property type="entry name" value="Carboxylesterase_B_AS"/>
</dbReference>
<dbReference type="EC" id="3.1.1.-" evidence="3"/>
<dbReference type="Proteomes" id="UP000623467">
    <property type="component" value="Unassembled WGS sequence"/>
</dbReference>
<feature type="domain" description="Carboxylesterase type B" evidence="4">
    <location>
        <begin position="25"/>
        <end position="179"/>
    </location>
</feature>
<evidence type="ECO:0000256" key="1">
    <source>
        <dbReference type="ARBA" id="ARBA00005964"/>
    </source>
</evidence>
<feature type="signal peptide" evidence="3">
    <location>
        <begin position="1"/>
        <end position="22"/>
    </location>
</feature>
<comment type="similarity">
    <text evidence="1 3">Belongs to the type-B carboxylesterase/lipase family.</text>
</comment>
<reference evidence="5" key="1">
    <citation type="submission" date="2020-05" db="EMBL/GenBank/DDBJ databases">
        <title>Mycena genomes resolve the evolution of fungal bioluminescence.</title>
        <authorList>
            <person name="Tsai I.J."/>
        </authorList>
    </citation>
    <scope>NUCLEOTIDE SEQUENCE</scope>
    <source>
        <strain evidence="5">160909Yilan</strain>
    </source>
</reference>
<dbReference type="InterPro" id="IPR002018">
    <property type="entry name" value="CarbesteraseB"/>
</dbReference>
<dbReference type="SUPFAM" id="SSF53474">
    <property type="entry name" value="alpha/beta-Hydrolases"/>
    <property type="match status" value="1"/>
</dbReference>
<dbReference type="AlphaFoldDB" id="A0A8H7DJC9"/>
<dbReference type="Gene3D" id="3.40.50.1820">
    <property type="entry name" value="alpha/beta hydrolase"/>
    <property type="match status" value="1"/>
</dbReference>
<dbReference type="Pfam" id="PF00135">
    <property type="entry name" value="COesterase"/>
    <property type="match status" value="2"/>
</dbReference>
<feature type="chain" id="PRO_5034904732" description="Carboxylic ester hydrolase" evidence="3">
    <location>
        <begin position="23"/>
        <end position="553"/>
    </location>
</feature>
<gene>
    <name evidence="5" type="ORF">MSAN_00431100</name>
</gene>
<dbReference type="InterPro" id="IPR029058">
    <property type="entry name" value="AB_hydrolase_fold"/>
</dbReference>
<keyword evidence="2 3" id="KW-0378">Hydrolase</keyword>
<evidence type="ECO:0000313" key="6">
    <source>
        <dbReference type="Proteomes" id="UP000623467"/>
    </source>
</evidence>
<dbReference type="PROSITE" id="PS00941">
    <property type="entry name" value="CARBOXYLESTERASE_B_2"/>
    <property type="match status" value="1"/>
</dbReference>
<accession>A0A8H7DJC9</accession>
<dbReference type="PANTHER" id="PTHR11559">
    <property type="entry name" value="CARBOXYLESTERASE"/>
    <property type="match status" value="1"/>
</dbReference>
<dbReference type="EMBL" id="JACAZH010000002">
    <property type="protein sequence ID" value="KAF7375432.1"/>
    <property type="molecule type" value="Genomic_DNA"/>
</dbReference>
<dbReference type="GO" id="GO:0016787">
    <property type="term" value="F:hydrolase activity"/>
    <property type="evidence" value="ECO:0007669"/>
    <property type="project" value="UniProtKB-KW"/>
</dbReference>
<proteinExistence type="inferred from homology"/>
<organism evidence="5 6">
    <name type="scientific">Mycena sanguinolenta</name>
    <dbReference type="NCBI Taxonomy" id="230812"/>
    <lineage>
        <taxon>Eukaryota</taxon>
        <taxon>Fungi</taxon>
        <taxon>Dikarya</taxon>
        <taxon>Basidiomycota</taxon>
        <taxon>Agaricomycotina</taxon>
        <taxon>Agaricomycetes</taxon>
        <taxon>Agaricomycetidae</taxon>
        <taxon>Agaricales</taxon>
        <taxon>Marasmiineae</taxon>
        <taxon>Mycenaceae</taxon>
        <taxon>Mycena</taxon>
    </lineage>
</organism>
<evidence type="ECO:0000313" key="5">
    <source>
        <dbReference type="EMBL" id="KAF7375432.1"/>
    </source>
</evidence>
<keyword evidence="6" id="KW-1185">Reference proteome</keyword>
<comment type="caution">
    <text evidence="5">The sequence shown here is derived from an EMBL/GenBank/DDBJ whole genome shotgun (WGS) entry which is preliminary data.</text>
</comment>
<keyword evidence="3" id="KW-0732">Signal</keyword>